<accession>A0A1S1HJE1</accession>
<proteinExistence type="predicted"/>
<evidence type="ECO:0008006" key="3">
    <source>
        <dbReference type="Google" id="ProtNLM"/>
    </source>
</evidence>
<reference evidence="1 2" key="1">
    <citation type="submission" date="2016-09" db="EMBL/GenBank/DDBJ databases">
        <title>Metabolic pathway, cell adaptation mechanisms and a novel monoxygenase revealed through proteogenomic-transcription analysis of a Sphingomonas haloaromaticamans strain degrading the fungicide ortho-phenylphenol.</title>
        <authorList>
            <person name="Perruchon C."/>
            <person name="Papadopoulou E.S."/>
            <person name="Rousidou C."/>
            <person name="Vasileiadis S."/>
            <person name="Tanou G."/>
            <person name="Amoutzias G."/>
            <person name="Molassiotis A."/>
            <person name="Karpouzas D.G."/>
        </authorList>
    </citation>
    <scope>NUCLEOTIDE SEQUENCE [LARGE SCALE GENOMIC DNA]</scope>
    <source>
        <strain evidence="1 2">P3</strain>
    </source>
</reference>
<dbReference type="InterPro" id="IPR029063">
    <property type="entry name" value="SAM-dependent_MTases_sf"/>
</dbReference>
<protein>
    <recommendedName>
        <fullName evidence="3">Class I SAM-dependent methyltransferase</fullName>
    </recommendedName>
</protein>
<dbReference type="AlphaFoldDB" id="A0A1S1HJE1"/>
<dbReference type="RefSeq" id="WP_084653398.1">
    <property type="nucleotide sequence ID" value="NZ_MIPT01000001.1"/>
</dbReference>
<gene>
    <name evidence="1" type="ORF">BHE75_04191</name>
</gene>
<name>A0A1S1HJE1_9SPHN</name>
<comment type="caution">
    <text evidence="1">The sequence shown here is derived from an EMBL/GenBank/DDBJ whole genome shotgun (WGS) entry which is preliminary data.</text>
</comment>
<dbReference type="Gene3D" id="3.40.50.150">
    <property type="entry name" value="Vaccinia Virus protein VP39"/>
    <property type="match status" value="1"/>
</dbReference>
<dbReference type="OrthoDB" id="5764702at2"/>
<sequence length="256" mass="28140">MTRTPYATVAAQTPGADNNWFRAHPYDPPFLHVLSAEDHDILIAWLRQTSEQWPNSGASSIDTITMLTGLMMSSGIKRVVQCGHYVGFSTLLLGMIARRMGIGTKLYTVDIDPKSSAYTSGWLERAELSDIVQVAVRDSSDPICAKEAAAFLGGAPQLVYIDSSHQYDHTRQELELWWEALPPGGLLVMDDVSGLSADFDRTKKGGSHRAAMEFRSHTAPNAVILNSTHYLENKHPTVFRGVCGLGLFQKPYPFGG</sequence>
<dbReference type="SUPFAM" id="SSF53335">
    <property type="entry name" value="S-adenosyl-L-methionine-dependent methyltransferases"/>
    <property type="match status" value="1"/>
</dbReference>
<dbReference type="Pfam" id="PF13578">
    <property type="entry name" value="Methyltransf_24"/>
    <property type="match status" value="1"/>
</dbReference>
<dbReference type="Proteomes" id="UP000179467">
    <property type="component" value="Unassembled WGS sequence"/>
</dbReference>
<organism evidence="1 2">
    <name type="scientific">Edaphosphingomonas haloaromaticamans</name>
    <dbReference type="NCBI Taxonomy" id="653954"/>
    <lineage>
        <taxon>Bacteria</taxon>
        <taxon>Pseudomonadati</taxon>
        <taxon>Pseudomonadota</taxon>
        <taxon>Alphaproteobacteria</taxon>
        <taxon>Sphingomonadales</taxon>
        <taxon>Rhizorhabdaceae</taxon>
        <taxon>Edaphosphingomonas</taxon>
    </lineage>
</organism>
<evidence type="ECO:0000313" key="2">
    <source>
        <dbReference type="Proteomes" id="UP000179467"/>
    </source>
</evidence>
<evidence type="ECO:0000313" key="1">
    <source>
        <dbReference type="EMBL" id="OHT22168.1"/>
    </source>
</evidence>
<keyword evidence="2" id="KW-1185">Reference proteome</keyword>
<dbReference type="EMBL" id="MIPT01000001">
    <property type="protein sequence ID" value="OHT22168.1"/>
    <property type="molecule type" value="Genomic_DNA"/>
</dbReference>